<comment type="caution">
    <text evidence="6">The sequence shown here is derived from an EMBL/GenBank/DDBJ whole genome shotgun (WGS) entry which is preliminary data.</text>
</comment>
<organism evidence="6 7">
    <name type="scientific">Genlisea aurea</name>
    <dbReference type="NCBI Taxonomy" id="192259"/>
    <lineage>
        <taxon>Eukaryota</taxon>
        <taxon>Viridiplantae</taxon>
        <taxon>Streptophyta</taxon>
        <taxon>Embryophyta</taxon>
        <taxon>Tracheophyta</taxon>
        <taxon>Spermatophyta</taxon>
        <taxon>Magnoliopsida</taxon>
        <taxon>eudicotyledons</taxon>
        <taxon>Gunneridae</taxon>
        <taxon>Pentapetalae</taxon>
        <taxon>asterids</taxon>
        <taxon>lamiids</taxon>
        <taxon>Lamiales</taxon>
        <taxon>Lentibulariaceae</taxon>
        <taxon>Genlisea</taxon>
    </lineage>
</organism>
<comment type="subcellular location">
    <subcellularLocation>
        <location evidence="1">Membrane</location>
        <topology evidence="1">Multi-pass membrane protein</topology>
    </subcellularLocation>
</comment>
<accession>S8D710</accession>
<dbReference type="InterPro" id="IPR039175">
    <property type="entry name" value="TIM22"/>
</dbReference>
<feature type="transmembrane region" description="Helical" evidence="5">
    <location>
        <begin position="65"/>
        <end position="83"/>
    </location>
</feature>
<dbReference type="PANTHER" id="PTHR14110:SF18">
    <property type="entry name" value="OUTER ENVELOPE PORE PROTEIN 16-3, CHLOROPLASTIC_MITOCHONDRIAL"/>
    <property type="match status" value="1"/>
</dbReference>
<evidence type="ECO:0000256" key="2">
    <source>
        <dbReference type="ARBA" id="ARBA00022692"/>
    </source>
</evidence>
<protein>
    <submittedName>
        <fullName evidence="6">Uncharacterized protein</fullName>
    </submittedName>
</protein>
<keyword evidence="7" id="KW-1185">Reference proteome</keyword>
<dbReference type="EMBL" id="AUSU01009232">
    <property type="protein sequence ID" value="EPS58428.1"/>
    <property type="molecule type" value="Genomic_DNA"/>
</dbReference>
<evidence type="ECO:0000313" key="7">
    <source>
        <dbReference type="Proteomes" id="UP000015453"/>
    </source>
</evidence>
<evidence type="ECO:0000256" key="4">
    <source>
        <dbReference type="ARBA" id="ARBA00023136"/>
    </source>
</evidence>
<dbReference type="GO" id="GO:0042721">
    <property type="term" value="C:TIM22 mitochondrial import inner membrane insertion complex"/>
    <property type="evidence" value="ECO:0007669"/>
    <property type="project" value="InterPro"/>
</dbReference>
<gene>
    <name evidence="6" type="ORF">M569_16388</name>
</gene>
<evidence type="ECO:0000256" key="1">
    <source>
        <dbReference type="ARBA" id="ARBA00004141"/>
    </source>
</evidence>
<dbReference type="GO" id="GO:0045039">
    <property type="term" value="P:protein insertion into mitochondrial inner membrane"/>
    <property type="evidence" value="ECO:0007669"/>
    <property type="project" value="InterPro"/>
</dbReference>
<dbReference type="OrthoDB" id="1913277at2759"/>
<name>S8D710_9LAMI</name>
<reference evidence="6 7" key="1">
    <citation type="journal article" date="2013" name="BMC Genomics">
        <title>The miniature genome of a carnivorous plant Genlisea aurea contains a low number of genes and short non-coding sequences.</title>
        <authorList>
            <person name="Leushkin E.V."/>
            <person name="Sutormin R.A."/>
            <person name="Nabieva E.R."/>
            <person name="Penin A.A."/>
            <person name="Kondrashov A.S."/>
            <person name="Logacheva M.D."/>
        </authorList>
    </citation>
    <scope>NUCLEOTIDE SEQUENCE [LARGE SCALE GENOMIC DNA]</scope>
</reference>
<feature type="non-terminal residue" evidence="6">
    <location>
        <position position="1"/>
    </location>
</feature>
<evidence type="ECO:0000256" key="3">
    <source>
        <dbReference type="ARBA" id="ARBA00022989"/>
    </source>
</evidence>
<proteinExistence type="predicted"/>
<dbReference type="PANTHER" id="PTHR14110">
    <property type="entry name" value="MITOCHONDRIAL IMPORT INNER MEMBRANE TRANSLOCASE SUBUNIT TIM22"/>
    <property type="match status" value="1"/>
</dbReference>
<evidence type="ECO:0000313" key="6">
    <source>
        <dbReference type="EMBL" id="EPS58428.1"/>
    </source>
</evidence>
<keyword evidence="3 5" id="KW-1133">Transmembrane helix</keyword>
<dbReference type="AlphaFoldDB" id="S8D710"/>
<keyword evidence="4 5" id="KW-0472">Membrane</keyword>
<feature type="transmembrane region" description="Helical" evidence="5">
    <location>
        <begin position="95"/>
        <end position="113"/>
    </location>
</feature>
<sequence>ELEDMEIEDLKKLEDDDSPVLKTFKGAVTGLAAGTIWGIITATWQDVPRVERRVALPGLIRTFKMMGSHGLTFAAIGGVFIGVEQLVQHYRRKSDLFNGAVGGFVAGATVLGFKGRSISTAISAGSAFAFTSAFLDAGKQTIKHDTGKDYYPYTLKKREASE</sequence>
<dbReference type="Proteomes" id="UP000015453">
    <property type="component" value="Unassembled WGS sequence"/>
</dbReference>
<evidence type="ECO:0000256" key="5">
    <source>
        <dbReference type="SAM" id="Phobius"/>
    </source>
</evidence>
<dbReference type="Pfam" id="PF02466">
    <property type="entry name" value="Tim17"/>
    <property type="match status" value="1"/>
</dbReference>
<keyword evidence="2 5" id="KW-0812">Transmembrane</keyword>
<dbReference type="GO" id="GO:0009507">
    <property type="term" value="C:chloroplast"/>
    <property type="evidence" value="ECO:0007669"/>
    <property type="project" value="TreeGrafter"/>
</dbReference>